<dbReference type="Proteomes" id="UP000543556">
    <property type="component" value="Unassembled WGS sequence"/>
</dbReference>
<keyword evidence="3" id="KW-1185">Reference proteome</keyword>
<feature type="region of interest" description="Disordered" evidence="1">
    <location>
        <begin position="947"/>
        <end position="972"/>
    </location>
</feature>
<gene>
    <name evidence="2" type="ORF">G6034_07850</name>
</gene>
<dbReference type="NCBIfam" id="TIGR02243">
    <property type="entry name" value="putative baseplate assembly protein"/>
    <property type="match status" value="1"/>
</dbReference>
<dbReference type="AlphaFoldDB" id="A0A7Y7IG12"/>
<dbReference type="InterPro" id="IPR011749">
    <property type="entry name" value="CHP02243"/>
</dbReference>
<proteinExistence type="predicted"/>
<protein>
    <submittedName>
        <fullName evidence="2">Putative baseplate assembly protein</fullName>
    </submittedName>
</protein>
<organism evidence="2 3">
    <name type="scientific">Arthrobacter wenxiniae</name>
    <dbReference type="NCBI Taxonomy" id="2713570"/>
    <lineage>
        <taxon>Bacteria</taxon>
        <taxon>Bacillati</taxon>
        <taxon>Actinomycetota</taxon>
        <taxon>Actinomycetes</taxon>
        <taxon>Micrococcales</taxon>
        <taxon>Micrococcaceae</taxon>
        <taxon>Arthrobacter</taxon>
    </lineage>
</organism>
<accession>A0A7Y7IG12</accession>
<dbReference type="RefSeq" id="WP_176634547.1">
    <property type="nucleotide sequence ID" value="NZ_JAAMFM010000008.1"/>
</dbReference>
<evidence type="ECO:0000313" key="3">
    <source>
        <dbReference type="Proteomes" id="UP000543556"/>
    </source>
</evidence>
<dbReference type="EMBL" id="JAAMFM010000008">
    <property type="protein sequence ID" value="NVM94821.1"/>
    <property type="molecule type" value="Genomic_DNA"/>
</dbReference>
<feature type="region of interest" description="Disordered" evidence="1">
    <location>
        <begin position="763"/>
        <end position="782"/>
    </location>
</feature>
<comment type="caution">
    <text evidence="2">The sequence shown here is derived from an EMBL/GenBank/DDBJ whole genome shotgun (WGS) entry which is preliminary data.</text>
</comment>
<evidence type="ECO:0000313" key="2">
    <source>
        <dbReference type="EMBL" id="NVM94821.1"/>
    </source>
</evidence>
<evidence type="ECO:0000256" key="1">
    <source>
        <dbReference type="SAM" id="MobiDB-lite"/>
    </source>
</evidence>
<reference evidence="2 3" key="1">
    <citation type="submission" date="2020-02" db="EMBL/GenBank/DDBJ databases">
        <title>Genome sequence of strain AETb3-4.</title>
        <authorList>
            <person name="Gao J."/>
            <person name="Zhang X."/>
        </authorList>
    </citation>
    <scope>NUCLEOTIDE SEQUENCE [LARGE SCALE GENOMIC DNA]</scope>
    <source>
        <strain evidence="2 3">AETb3-4</strain>
    </source>
</reference>
<name>A0A7Y7IG12_9MICC</name>
<sequence>MTARLSSAAHAPLAALRTRDPGDASMAMLDAWATAGDVLTFYQERLCNEGYLRSATEQRSVRELAALVGWRPRPGVAATAYLAYTVDPNTPEVLIPAGSRANSIPGPGETMQAFESSDDLPARSAWNQLRPRMARAQTAASVIADGLYLAGTATKLAPNDPLVLDLGAGTVQAVRVKTVTEDPVAQLTRVELADWQGGSFGAAAQRHALAAARAAMDAAAGTATAQRVSLLLDQLERLAGTVPAAELARQAGANALPALVRELAAARDRGYARLIPALEAAHAILAPIAAFSPGPGPGGPRPVAGPAGRTPAWTAFRAGGREENPVDALVAGLLRPASVPPANAQKLERSYTATFAGAGEVYPQLLSGLYANLAPTLFPALTAERISSSTTLSVQALRQRCPLFGHNAPVPGSFKGGVYVPPTSDWALALDEHANVAYLDGAQALLQAGQYVVMQHASDTDPGSFTAELTVIKTVRTGSRLAYGLSAPATTLVLSDAWWKPRGRDFPDGPDTMGTLRASTAYAGQEALELAQEPITDDVGGRELELDGLYDGLTAGRWVIVTGVRTDLAAAGIQGAELLMLAAVVHTGQSGDGGILAGEERHTFLTFARPLAYTYQRDTVSVFGNVVHATHGETRQEVLGAGNAALPLQQFTLKQAPLTYLAAPTPAGVASTLVVRVNGVQWPEAPSLGYLSGPRRGFFTTTAPTGTTTITFGNPPHGQRLPTGTDNVRAWYRSGIGTPGNVRPGQISQLATRPLGVTAVTNPLRTSGGADPEPSELTRSNAPRSVTALDRLVSVGDYADFAATFAGIGKASSALLYAGGSALLQVTIAGLGDVPIDAGSDLFRNLRSALILYGDPQLRVNLVAREALALVLSANVKVAADHDWTLVEPALRSALLRTHGFDAMALGRDVPTSAVIAAMAAVPGVDYVDLDILRTLQASELTAGVADLAAGPTPNSPRQAGDDPGTQPPRRIRVAPDRVEGGTALPAQLAWFQAAVPDSLILNEVRP</sequence>